<feature type="compositionally biased region" description="Gly residues" evidence="1">
    <location>
        <begin position="1598"/>
        <end position="1609"/>
    </location>
</feature>
<name>A0A9W6BTE1_9CHLO</name>
<feature type="compositionally biased region" description="Low complexity" evidence="1">
    <location>
        <begin position="1864"/>
        <end position="1876"/>
    </location>
</feature>
<organism evidence="2 3">
    <name type="scientific">Pleodorina starrii</name>
    <dbReference type="NCBI Taxonomy" id="330485"/>
    <lineage>
        <taxon>Eukaryota</taxon>
        <taxon>Viridiplantae</taxon>
        <taxon>Chlorophyta</taxon>
        <taxon>core chlorophytes</taxon>
        <taxon>Chlorophyceae</taxon>
        <taxon>CS clade</taxon>
        <taxon>Chlamydomonadales</taxon>
        <taxon>Volvocaceae</taxon>
        <taxon>Pleodorina</taxon>
    </lineage>
</organism>
<feature type="compositionally biased region" description="Gly residues" evidence="1">
    <location>
        <begin position="1427"/>
        <end position="1440"/>
    </location>
</feature>
<feature type="region of interest" description="Disordered" evidence="1">
    <location>
        <begin position="1365"/>
        <end position="1447"/>
    </location>
</feature>
<feature type="compositionally biased region" description="Acidic residues" evidence="1">
    <location>
        <begin position="1630"/>
        <end position="1641"/>
    </location>
</feature>
<proteinExistence type="predicted"/>
<dbReference type="GO" id="GO:0042796">
    <property type="term" value="P:snRNA transcription by RNA polymerase III"/>
    <property type="evidence" value="ECO:0007669"/>
    <property type="project" value="TreeGrafter"/>
</dbReference>
<feature type="compositionally biased region" description="Basic and acidic residues" evidence="1">
    <location>
        <begin position="1082"/>
        <end position="1093"/>
    </location>
</feature>
<dbReference type="EMBL" id="BRXU01000018">
    <property type="protein sequence ID" value="GLC57427.1"/>
    <property type="molecule type" value="Genomic_DNA"/>
</dbReference>
<sequence length="2075" mass="206467">MGKLVPRRPAPAQAVPSFEADVHNIIDKFVLKVQGGAPLRFVTFKELWRINTFSFIHQAVPLNLPARDYLQLLYAVALNRLADASPYLDYRPDPGEEDPTAADPSAAGAEAQDHALAGKPKRDRSGARAAAAGAAKHAPQAHGPAPTATDDAAGPNGGGAVGGGGAGGCAPEEDPVVPEYDLLAHLDELLAGEPLLDDYPNHLGVPNPYQQQGALALPPLGGQHQQALQHAPEAGPRLPPVVSGDMHRHHHHHQTDQPGAPPLPPRLQQHHHSQQHPQHQQHGAGEEELIWREVHGGGPLAVVASDHHPAMSGADHDLGHANGQVQVQGGQQACAQLLPAAMLPGAVPVGLDWGPGPGAEDDYDEAGPSTHAAAAPLAAAGWVFTGAGVGSSVQHPQEQQGGHGGEPTAASYNGGEATAPGMAFAAVMAVGNEPSALPAPPSFSSELAPYALGLDADATAVAAAAANGDGDGGGLPTGTPASTFDPLEALGLGPMSPGRSCGFSPLRGTVMPSPLKGLLSSPLSRPTGQLGAGLPQLLLPRGPGGDAASLSLPALPPLPLPLPLPLPGPGLPVVHTDGIGSATGSADWSHPQHPQPHAPLVLEPTRSEAPFPLEARQPQCSGPLPLQPLPSGAPALVATAAEDGGRGPAGLGGDGPPPGSWYPRVGDQQGLLQPQPPPGGVAGADDNVAAELRVGAFRGAAPSDGACGGGTAREPPPLTGAASAGRPLALPAPSGGVSTGGTGEVVAAAGAAVLAVTTASALVSAAQSGPVAATMQPAAPNPIAAALATARVDDAANPSGTDGAPTAFAGTDAALPLALTAGGAGHRISAVMAADADADAPPPPPPLPAALPPPGPDVPLAARAGAIFAVYCLYGTQLCQPAVRVYVPLPLLSSLTETVREAAAAGLRDLVAVVRDLWRKGVLVPGGVVRYPGATTPRPGPSQRPNGAVPLGLMAARAALASGSGAGPGCSSRFGGSSSATASAFNAVLVSNPVLRQALLHLRTALPMLADMEALERMCDQYGEQRAAIFSGGGGGGGGGAGGVIPEVLFESRVGGDVRRAVREMFAGVLRALRRPPAHRRRAEEKRRQREAEAAAAAEEAARAAAAAAAAPPTVAEALAAVAARPPTFMRRRVAGELGALMRRRAVQQQQQQQAGGEAAAGGGLGPFAGGGLGGAARWGPIGGGGRQQQQQRVVVIRHRSELASAGLLGDEASRGPALPGVPVRVLQAEAARRQRVQSVADTWLTRHDRLMAGEQGAGEGAGEGGSGSGATRQHRQRQPASQGRERSAGAAARARKDAPAAAFEAGGAGIDAPGGDGAEGDDGDDDFDVDAELEAAFAEMEAAADAPIGKNHTAAPAAPAAAVAPAGAAGGPSRATGRGGRGRGGRGRGVGARGGGGRAGSCRRGDGDAADLSDVEEEQAAAAAADGGGSGGGGRGRGGSVLPPLSDVHPQLSVMCAGVPGSMDTRARVISCGCDACATATAFATGGGDDAAAAAGRQQARTQFPAADWPEHCGLAGGRKRWQTLVQVVVPDDEAGPDPEAVRRPSLEAFLRRSGLALGRKTTATGAAAATAGDAAGAENGGGAGGRGRGRGRGRGGKQPGAEGGRGRAGGRGRGRGRGRRKRALPADEQLDTEEEEEEGLGTSGSEGGEGREGENDADGFRAEEVQIGAGSGTAPRKRQRRQSSGQGAPEHSPDEGPGAAATVDARRPAGRGRCGRLEAGVAASGGMHPNSGVGGGVMGGGGGFTGGGGGGGGFWLHSDGDELLEELGGVDAELIRQTRLALQAQREAMEMLRGLRPAPPPPPLPRLPPLPQPQPWQTLGAAVLPLAAAPVKGVGAARVDELGAGGSATAAARPPLAAPVAAPIARQQQQQQQQQRRRPQQQRAKPEPGPADGAQTSLLPSPARKRRACRPGPDGSPAVAGLQASDCVTGAGRPATAAPAAKRQRRAAQRPTAAGARVDEAKSISRTGGADPGPPKGWNVLLGAGAVAPALGGFGRGPVEVFSGSGDCARGDGGLLLGGAASTAAAAVPSTGQVEEPGELNVTAGAEAAEDEDDLADFDAMFAALKNLKGGGS</sequence>
<dbReference type="Proteomes" id="UP001165080">
    <property type="component" value="Unassembled WGS sequence"/>
</dbReference>
<dbReference type="PANTHER" id="PTHR15131">
    <property type="entry name" value="SMALL NUCLEAR RNA ACTIVATING COMPLEX, POLYPEPTIDE 1"/>
    <property type="match status" value="1"/>
</dbReference>
<feature type="region of interest" description="Disordered" evidence="1">
    <location>
        <begin position="1796"/>
        <end position="1815"/>
    </location>
</feature>
<feature type="compositionally biased region" description="Acidic residues" evidence="1">
    <location>
        <begin position="1319"/>
        <end position="1328"/>
    </location>
</feature>
<feature type="compositionally biased region" description="Basic and acidic residues" evidence="1">
    <location>
        <begin position="1650"/>
        <end position="1666"/>
    </location>
</feature>
<feature type="compositionally biased region" description="Gly residues" evidence="1">
    <location>
        <begin position="1388"/>
        <end position="1400"/>
    </location>
</feature>
<keyword evidence="3" id="KW-1185">Reference proteome</keyword>
<dbReference type="PANTHER" id="PTHR15131:SF3">
    <property type="entry name" value="SNRNA-ACTIVATING PROTEIN COMPLEX SUBUNIT 1"/>
    <property type="match status" value="1"/>
</dbReference>
<feature type="region of interest" description="Disordered" evidence="1">
    <location>
        <begin position="1864"/>
        <end position="1980"/>
    </location>
</feature>
<evidence type="ECO:0000313" key="3">
    <source>
        <dbReference type="Proteomes" id="UP001165080"/>
    </source>
</evidence>
<feature type="compositionally biased region" description="Low complexity" evidence="1">
    <location>
        <begin position="1365"/>
        <end position="1377"/>
    </location>
</feature>
<feature type="region of interest" description="Disordered" evidence="1">
    <location>
        <begin position="1571"/>
        <end position="1714"/>
    </location>
</feature>
<dbReference type="InterPro" id="IPR019188">
    <property type="entry name" value="SNAPC1"/>
</dbReference>
<feature type="compositionally biased region" description="Low complexity" evidence="1">
    <location>
        <begin position="1931"/>
        <end position="1943"/>
    </location>
</feature>
<protein>
    <submittedName>
        <fullName evidence="2">Uncharacterized protein</fullName>
    </submittedName>
</protein>
<feature type="region of interest" description="Disordered" evidence="1">
    <location>
        <begin position="1076"/>
        <end position="1098"/>
    </location>
</feature>
<feature type="region of interest" description="Disordered" evidence="1">
    <location>
        <begin position="641"/>
        <end position="685"/>
    </location>
</feature>
<feature type="region of interest" description="Disordered" evidence="1">
    <location>
        <begin position="222"/>
        <end position="284"/>
    </location>
</feature>
<feature type="compositionally biased region" description="Acidic residues" evidence="1">
    <location>
        <begin position="1409"/>
        <end position="1420"/>
    </location>
</feature>
<gene>
    <name evidence="2" type="primary">PLEST010870</name>
    <name evidence="2" type="ORF">PLESTB_001223200</name>
</gene>
<feature type="compositionally biased region" description="Pro residues" evidence="1">
    <location>
        <begin position="1799"/>
        <end position="1815"/>
    </location>
</feature>
<feature type="compositionally biased region" description="Basic residues" evidence="1">
    <location>
        <begin position="1610"/>
        <end position="1625"/>
    </location>
</feature>
<feature type="region of interest" description="Disordered" evidence="1">
    <location>
        <begin position="389"/>
        <end position="416"/>
    </location>
</feature>
<feature type="compositionally biased region" description="Gly residues" evidence="1">
    <location>
        <begin position="1256"/>
        <end position="1269"/>
    </location>
</feature>
<accession>A0A9W6BTE1</accession>
<feature type="compositionally biased region" description="Gly residues" evidence="1">
    <location>
        <begin position="1307"/>
        <end position="1318"/>
    </location>
</feature>
<feature type="region of interest" description="Disordered" evidence="1">
    <location>
        <begin position="701"/>
        <end position="727"/>
    </location>
</feature>
<dbReference type="GO" id="GO:0043565">
    <property type="term" value="F:sequence-specific DNA binding"/>
    <property type="evidence" value="ECO:0007669"/>
    <property type="project" value="TreeGrafter"/>
</dbReference>
<feature type="compositionally biased region" description="Gly residues" evidence="1">
    <location>
        <begin position="155"/>
        <end position="168"/>
    </location>
</feature>
<evidence type="ECO:0000313" key="2">
    <source>
        <dbReference type="EMBL" id="GLC57427.1"/>
    </source>
</evidence>
<comment type="caution">
    <text evidence="2">The sequence shown here is derived from an EMBL/GenBank/DDBJ whole genome shotgun (WGS) entry which is preliminary data.</text>
</comment>
<feature type="region of interest" description="Disordered" evidence="1">
    <location>
        <begin position="1254"/>
        <end position="1328"/>
    </location>
</feature>
<feature type="region of interest" description="Disordered" evidence="1">
    <location>
        <begin position="89"/>
        <end position="174"/>
    </location>
</feature>
<feature type="compositionally biased region" description="Low complexity" evidence="1">
    <location>
        <begin position="127"/>
        <end position="154"/>
    </location>
</feature>
<reference evidence="2 3" key="1">
    <citation type="journal article" date="2023" name="Commun. Biol.">
        <title>Reorganization of the ancestral sex-determining regions during the evolution of trioecy in Pleodorina starrii.</title>
        <authorList>
            <person name="Takahashi K."/>
            <person name="Suzuki S."/>
            <person name="Kawai-Toyooka H."/>
            <person name="Yamamoto K."/>
            <person name="Hamaji T."/>
            <person name="Ootsuki R."/>
            <person name="Yamaguchi H."/>
            <person name="Kawachi M."/>
            <person name="Higashiyama T."/>
            <person name="Nozaki H."/>
        </authorList>
    </citation>
    <scope>NUCLEOTIDE SEQUENCE [LARGE SCALE GENOMIC DNA]</scope>
    <source>
        <strain evidence="2 3">NIES-4479</strain>
    </source>
</reference>
<feature type="region of interest" description="Disordered" evidence="1">
    <location>
        <begin position="580"/>
        <end position="600"/>
    </location>
</feature>
<dbReference type="Pfam" id="PF09808">
    <property type="entry name" value="SNAPC1"/>
    <property type="match status" value="1"/>
</dbReference>
<dbReference type="GO" id="GO:0019185">
    <property type="term" value="C:snRNA-activating protein complex"/>
    <property type="evidence" value="ECO:0007669"/>
    <property type="project" value="TreeGrafter"/>
</dbReference>
<evidence type="ECO:0000256" key="1">
    <source>
        <dbReference type="SAM" id="MobiDB-lite"/>
    </source>
</evidence>
<dbReference type="GO" id="GO:0042795">
    <property type="term" value="P:snRNA transcription by RNA polymerase II"/>
    <property type="evidence" value="ECO:0007669"/>
    <property type="project" value="TreeGrafter"/>
</dbReference>